<sequence>MAACLNSNTPAPVAGRGVSRAAWVAQQKGRKAVLYVVKVYGNGEAFYKLGITYDLRARFARLKTCYKWRTLARFSSWNAALVFDLEQRLHAEFSGLAYVPALSFGGRTECYSDAEPILAALPSKGTFFLKPVANDI</sequence>
<proteinExistence type="predicted"/>
<feature type="domain" description="Bacteriophage T5 Orf172 DNA-binding" evidence="1">
    <location>
        <begin position="34"/>
        <end position="98"/>
    </location>
</feature>
<comment type="caution">
    <text evidence="2">The sequence shown here is derived from an EMBL/GenBank/DDBJ whole genome shotgun (WGS) entry which is preliminary data.</text>
</comment>
<organism evidence="2 3">
    <name type="scientific">Hymenobacter saemangeumensis</name>
    <dbReference type="NCBI Taxonomy" id="1084522"/>
    <lineage>
        <taxon>Bacteria</taxon>
        <taxon>Pseudomonadati</taxon>
        <taxon>Bacteroidota</taxon>
        <taxon>Cytophagia</taxon>
        <taxon>Cytophagales</taxon>
        <taxon>Hymenobacteraceae</taxon>
        <taxon>Hymenobacter</taxon>
    </lineage>
</organism>
<name>A0ABP8ILP0_9BACT</name>
<protein>
    <recommendedName>
        <fullName evidence="1">Bacteriophage T5 Orf172 DNA-binding domain-containing protein</fullName>
    </recommendedName>
</protein>
<evidence type="ECO:0000313" key="3">
    <source>
        <dbReference type="Proteomes" id="UP001501153"/>
    </source>
</evidence>
<dbReference type="EMBL" id="BAABGZ010000064">
    <property type="protein sequence ID" value="GAA4362084.1"/>
    <property type="molecule type" value="Genomic_DNA"/>
</dbReference>
<reference evidence="3" key="1">
    <citation type="journal article" date="2019" name="Int. J. Syst. Evol. Microbiol.">
        <title>The Global Catalogue of Microorganisms (GCM) 10K type strain sequencing project: providing services to taxonomists for standard genome sequencing and annotation.</title>
        <authorList>
            <consortium name="The Broad Institute Genomics Platform"/>
            <consortium name="The Broad Institute Genome Sequencing Center for Infectious Disease"/>
            <person name="Wu L."/>
            <person name="Ma J."/>
        </authorList>
    </citation>
    <scope>NUCLEOTIDE SEQUENCE [LARGE SCALE GENOMIC DNA]</scope>
    <source>
        <strain evidence="3">JCM 17923</strain>
    </source>
</reference>
<dbReference type="Pfam" id="PF10544">
    <property type="entry name" value="T5orf172"/>
    <property type="match status" value="1"/>
</dbReference>
<accession>A0ABP8ILP0</accession>
<dbReference type="InterPro" id="IPR018306">
    <property type="entry name" value="Phage_T5_Orf172_DNA-bd"/>
</dbReference>
<gene>
    <name evidence="2" type="ORF">GCM10023185_29650</name>
</gene>
<dbReference type="RefSeq" id="WP_345236872.1">
    <property type="nucleotide sequence ID" value="NZ_BAABGZ010000064.1"/>
</dbReference>
<dbReference type="Proteomes" id="UP001501153">
    <property type="component" value="Unassembled WGS sequence"/>
</dbReference>
<evidence type="ECO:0000259" key="1">
    <source>
        <dbReference type="Pfam" id="PF10544"/>
    </source>
</evidence>
<keyword evidence="3" id="KW-1185">Reference proteome</keyword>
<evidence type="ECO:0000313" key="2">
    <source>
        <dbReference type="EMBL" id="GAA4362084.1"/>
    </source>
</evidence>